<feature type="signal peptide" evidence="5">
    <location>
        <begin position="1"/>
        <end position="32"/>
    </location>
</feature>
<reference evidence="6 7" key="1">
    <citation type="submission" date="2016-06" db="EMBL/GenBank/DDBJ databases">
        <authorList>
            <person name="Kjaerup R.B."/>
            <person name="Dalgaard T.S."/>
            <person name="Juul-Madsen H.R."/>
        </authorList>
    </citation>
    <scope>NUCLEOTIDE SEQUENCE [LARGE SCALE GENOMIC DNA]</scope>
    <source>
        <strain evidence="6 7">DSM 16361</strain>
    </source>
</reference>
<feature type="chain" id="PRO_5012218267" evidence="5">
    <location>
        <begin position="33"/>
        <end position="474"/>
    </location>
</feature>
<keyword evidence="4" id="KW-0812">Transmembrane</keyword>
<keyword evidence="7" id="KW-1185">Reference proteome</keyword>
<keyword evidence="2" id="KW-0328">Glycosyltransferase</keyword>
<keyword evidence="5" id="KW-0732">Signal</keyword>
<keyword evidence="3 6" id="KW-0808">Transferase</keyword>
<evidence type="ECO:0000256" key="2">
    <source>
        <dbReference type="ARBA" id="ARBA00022676"/>
    </source>
</evidence>
<accession>A0A238D3G3</accession>
<evidence type="ECO:0000256" key="5">
    <source>
        <dbReference type="SAM" id="SignalP"/>
    </source>
</evidence>
<evidence type="ECO:0000313" key="6">
    <source>
        <dbReference type="EMBL" id="SBP87769.1"/>
    </source>
</evidence>
<keyword evidence="4" id="KW-1133">Transmembrane helix</keyword>
<evidence type="ECO:0000256" key="1">
    <source>
        <dbReference type="ARBA" id="ARBA00006739"/>
    </source>
</evidence>
<name>A0A238D3G3_THIDL</name>
<dbReference type="CDD" id="cd06423">
    <property type="entry name" value="CESA_like"/>
    <property type="match status" value="1"/>
</dbReference>
<evidence type="ECO:0000313" key="7">
    <source>
        <dbReference type="Proteomes" id="UP000214566"/>
    </source>
</evidence>
<dbReference type="InterPro" id="IPR029044">
    <property type="entry name" value="Nucleotide-diphossugar_trans"/>
</dbReference>
<evidence type="ECO:0000256" key="4">
    <source>
        <dbReference type="SAM" id="Phobius"/>
    </source>
</evidence>
<dbReference type="PANTHER" id="PTHR43630:SF1">
    <property type="entry name" value="POLY-BETA-1,6-N-ACETYL-D-GLUCOSAMINE SYNTHASE"/>
    <property type="match status" value="1"/>
</dbReference>
<gene>
    <name evidence="6" type="ORF">THIARS_60482</name>
</gene>
<feature type="transmembrane region" description="Helical" evidence="4">
    <location>
        <begin position="56"/>
        <end position="76"/>
    </location>
</feature>
<feature type="transmembrane region" description="Helical" evidence="4">
    <location>
        <begin position="357"/>
        <end position="383"/>
    </location>
</feature>
<dbReference type="SUPFAM" id="SSF53448">
    <property type="entry name" value="Nucleotide-diphospho-sugar transferases"/>
    <property type="match status" value="1"/>
</dbReference>
<dbReference type="Pfam" id="PF13641">
    <property type="entry name" value="Glyco_tranf_2_3"/>
    <property type="match status" value="1"/>
</dbReference>
<feature type="transmembrane region" description="Helical" evidence="4">
    <location>
        <begin position="389"/>
        <end position="419"/>
    </location>
</feature>
<keyword evidence="4" id="KW-0472">Membrane</keyword>
<dbReference type="EMBL" id="FLMQ01000055">
    <property type="protein sequence ID" value="SBP87769.1"/>
    <property type="molecule type" value="Genomic_DNA"/>
</dbReference>
<dbReference type="Gene3D" id="3.90.550.10">
    <property type="entry name" value="Spore Coat Polysaccharide Biosynthesis Protein SpsA, Chain A"/>
    <property type="match status" value="1"/>
</dbReference>
<dbReference type="GO" id="GO:0016757">
    <property type="term" value="F:glycosyltransferase activity"/>
    <property type="evidence" value="ECO:0007669"/>
    <property type="project" value="UniProtKB-KW"/>
</dbReference>
<sequence>MLVHRNPVHRIRLTLAATFAFAALLADNVAHATTLAFPVLAPVFSKLETSLHDRPVVTDLAFLLGLIVLVMMAYAARHIAFTLNRLFGKQRHPYLDIDTADWPMLTVFIAAHNEEKVIAGCLTALLNSDYPENRLKIVPVNDRSQDRTQSIIDGFAQRFPDRIHPFHRLTGKPGKAAALKDALPLAEGDIALIFDADYIPGKGLLRQLAAPFFDPEVGAVMGRVVPVNGGSNLLTRLLDLERSAGYQVDQQARMNLRLVPQYGGTVGGIRRSAVDAVGGWNDDALAEDTDITFRLLIHGWKTVYSNRSECFEEVPEEWSVRIRQVRRWAKGHNQVLARQWRGLWGSRFLSAREKVDGFMLLTIFAVPPLLLLGWGLALTLYYLNASSLVALVLPVFAVMAYGTLGNFATFYEIVMAVLLDGNRRRVRLLPINLLCFFVSLFAITWASVELVTDRLLQRELVWHKTLRYRSASPT</sequence>
<dbReference type="AlphaFoldDB" id="A0A238D3G3"/>
<protein>
    <submittedName>
        <fullName evidence="6">Glycosyl transferase, family 2</fullName>
    </submittedName>
</protein>
<organism evidence="6 7">
    <name type="scientific">Thiomonas delicata</name>
    <name type="common">Thiomonas cuprina</name>
    <dbReference type="NCBI Taxonomy" id="364030"/>
    <lineage>
        <taxon>Bacteria</taxon>
        <taxon>Pseudomonadati</taxon>
        <taxon>Pseudomonadota</taxon>
        <taxon>Betaproteobacteria</taxon>
        <taxon>Burkholderiales</taxon>
        <taxon>Thiomonas</taxon>
    </lineage>
</organism>
<dbReference type="Proteomes" id="UP000214566">
    <property type="component" value="Unassembled WGS sequence"/>
</dbReference>
<dbReference type="PANTHER" id="PTHR43630">
    <property type="entry name" value="POLY-BETA-1,6-N-ACETYL-D-GLUCOSAMINE SYNTHASE"/>
    <property type="match status" value="1"/>
</dbReference>
<proteinExistence type="inferred from homology"/>
<evidence type="ECO:0000256" key="3">
    <source>
        <dbReference type="ARBA" id="ARBA00022679"/>
    </source>
</evidence>
<feature type="transmembrane region" description="Helical" evidence="4">
    <location>
        <begin position="431"/>
        <end position="448"/>
    </location>
</feature>
<comment type="similarity">
    <text evidence="1">Belongs to the glycosyltransferase 2 family.</text>
</comment>